<dbReference type="Proteomes" id="UP000565286">
    <property type="component" value="Unassembled WGS sequence"/>
</dbReference>
<evidence type="ECO:0000313" key="1">
    <source>
        <dbReference type="EMBL" id="MBB3947665.1"/>
    </source>
</evidence>
<dbReference type="AlphaFoldDB" id="A0A7W6C8K4"/>
<name>A0A7W6C8K4_9HYPH</name>
<reference evidence="1 2" key="1">
    <citation type="submission" date="2020-08" db="EMBL/GenBank/DDBJ databases">
        <title>Genomic Encyclopedia of Type Strains, Phase IV (KMG-IV): sequencing the most valuable type-strain genomes for metagenomic binning, comparative biology and taxonomic classification.</title>
        <authorList>
            <person name="Goeker M."/>
        </authorList>
    </citation>
    <scope>NUCLEOTIDE SEQUENCE [LARGE SCALE GENOMIC DNA]</scope>
    <source>
        <strain evidence="1 2">DSM 26438</strain>
    </source>
</reference>
<dbReference type="EMBL" id="JACIDV010000011">
    <property type="protein sequence ID" value="MBB3947665.1"/>
    <property type="molecule type" value="Genomic_DNA"/>
</dbReference>
<evidence type="ECO:0000313" key="2">
    <source>
        <dbReference type="Proteomes" id="UP000565286"/>
    </source>
</evidence>
<gene>
    <name evidence="1" type="ORF">GGQ73_003633</name>
</gene>
<organism evidence="1 2">
    <name type="scientific">Rhizobium skierniewicense</name>
    <dbReference type="NCBI Taxonomy" id="984260"/>
    <lineage>
        <taxon>Bacteria</taxon>
        <taxon>Pseudomonadati</taxon>
        <taxon>Pseudomonadota</taxon>
        <taxon>Alphaproteobacteria</taxon>
        <taxon>Hyphomicrobiales</taxon>
        <taxon>Rhizobiaceae</taxon>
        <taxon>Rhizobium/Agrobacterium group</taxon>
        <taxon>Rhizobium</taxon>
    </lineage>
</organism>
<keyword evidence="2" id="KW-1185">Reference proteome</keyword>
<sequence>MGKPAVSYIGNYSVDMIRDSGGDDLVETFKKKIAGADANKDGRDYEIIYGTCRTIIEVATLMDLLRKGHDLPDLDKYSFWDRPLALVDDYYLNGVYDHFFGQLKRGALEWYEVNYDIQRQRDMDQNIGRDVRYRIVLESEKRKRSVDSCVEADGHTDIDTEIFCASEEFYELLDWNEDIFDAFATVTGSSRLVDQETAYESFHYQYWKTRYEETFVNYMLKCSKRKEYFIPRLKRAASLYALEEALEVSCWNCKGRIVGELLRIEGAGAMRTYRIPSESAVDTLIKMLDEQIFEFNEIVERLEAGGWQRAAI</sequence>
<proteinExistence type="predicted"/>
<comment type="caution">
    <text evidence="1">The sequence shown here is derived from an EMBL/GenBank/DDBJ whole genome shotgun (WGS) entry which is preliminary data.</text>
</comment>
<protein>
    <submittedName>
        <fullName evidence="1">Uncharacterized protein</fullName>
    </submittedName>
</protein>
<dbReference type="RefSeq" id="WP_113169813.1">
    <property type="nucleotide sequence ID" value="NZ_JACIDV010000011.1"/>
</dbReference>
<accession>A0A7W6C8K4</accession>